<organism evidence="1 2">
    <name type="scientific">Mycobacterium tuberculosis</name>
    <dbReference type="NCBI Taxonomy" id="1773"/>
    <lineage>
        <taxon>Bacteria</taxon>
        <taxon>Bacillati</taxon>
        <taxon>Actinomycetota</taxon>
        <taxon>Actinomycetes</taxon>
        <taxon>Mycobacteriales</taxon>
        <taxon>Mycobacteriaceae</taxon>
        <taxon>Mycobacterium</taxon>
        <taxon>Mycobacterium tuberculosis complex</taxon>
    </lineage>
</organism>
<evidence type="ECO:0000313" key="2">
    <source>
        <dbReference type="Proteomes" id="UP000039217"/>
    </source>
</evidence>
<dbReference type="EMBL" id="CQQC01001885">
    <property type="protein sequence ID" value="CNW32072.1"/>
    <property type="molecule type" value="Genomic_DNA"/>
</dbReference>
<name>A0A655FXQ9_MYCTX</name>
<protein>
    <submittedName>
        <fullName evidence="1">Uncharacterized protein</fullName>
    </submittedName>
</protein>
<dbReference type="Proteomes" id="UP000039217">
    <property type="component" value="Unassembled WGS sequence"/>
</dbReference>
<proteinExistence type="predicted"/>
<dbReference type="AlphaFoldDB" id="A0A655FXQ9"/>
<evidence type="ECO:0000313" key="1">
    <source>
        <dbReference type="EMBL" id="CNW32072.1"/>
    </source>
</evidence>
<accession>A0A655FXQ9</accession>
<gene>
    <name evidence="1" type="ORF">ERS007661_03827</name>
</gene>
<sequence>MRIPLLRLPQQRGHRLTQRRVGLFDACRGPQRPTHLYRDRHLGASYLPGMVLGPDPLSTPDNDGHNRDIRFRGHSGGPRLEPFELEATADGGLRVDPDQFPFAQPLHRHRIGATAGAPVHRNGPGVPDQEVDQPHPLHLGLDHEPHPATPTMHGQRGRQPIDIAGVIDSDHGAALVGHILLADVGDPGSGGQHQQLGQDL</sequence>
<reference evidence="1 2" key="1">
    <citation type="submission" date="2015-03" db="EMBL/GenBank/DDBJ databases">
        <authorList>
            <consortium name="Pathogen Informatics"/>
        </authorList>
    </citation>
    <scope>NUCLEOTIDE SEQUENCE [LARGE SCALE GENOMIC DNA]</scope>
    <source>
        <strain evidence="1 2">D00501624</strain>
    </source>
</reference>